<reference evidence="10" key="1">
    <citation type="journal article" date="2014" name="Int. J. Syst. Evol. Microbiol.">
        <title>Complete genome sequence of Corynebacterium casei LMG S-19264T (=DSM 44701T), isolated from a smear-ripened cheese.</title>
        <authorList>
            <consortium name="US DOE Joint Genome Institute (JGI-PGF)"/>
            <person name="Walter F."/>
            <person name="Albersmeier A."/>
            <person name="Kalinowski J."/>
            <person name="Ruckert C."/>
        </authorList>
    </citation>
    <scope>NUCLEOTIDE SEQUENCE</scope>
    <source>
        <strain evidence="10">CGMCC 4.7308</strain>
    </source>
</reference>
<keyword evidence="1" id="KW-0963">Cytoplasm</keyword>
<dbReference type="InterPro" id="IPR032837">
    <property type="entry name" value="G1PDH"/>
</dbReference>
<evidence type="ECO:0000313" key="11">
    <source>
        <dbReference type="Proteomes" id="UP000655208"/>
    </source>
</evidence>
<accession>A0A917SZQ6</accession>
<proteinExistence type="predicted"/>
<dbReference type="AlphaFoldDB" id="A0A917SZQ6"/>
<evidence type="ECO:0000256" key="7">
    <source>
        <dbReference type="ARBA" id="ARBA00023098"/>
    </source>
</evidence>
<keyword evidence="3" id="KW-0479">Metal-binding</keyword>
<dbReference type="GO" id="GO:0008654">
    <property type="term" value="P:phospholipid biosynthetic process"/>
    <property type="evidence" value="ECO:0007669"/>
    <property type="project" value="UniProtKB-KW"/>
</dbReference>
<dbReference type="PANTHER" id="PTHR43616">
    <property type="entry name" value="GLYCEROL DEHYDROGENASE"/>
    <property type="match status" value="1"/>
</dbReference>
<dbReference type="EMBL" id="BMNA01000004">
    <property type="protein sequence ID" value="GGM05183.1"/>
    <property type="molecule type" value="Genomic_DNA"/>
</dbReference>
<dbReference type="Pfam" id="PF13685">
    <property type="entry name" value="Fe-ADH_2"/>
    <property type="match status" value="1"/>
</dbReference>
<dbReference type="Proteomes" id="UP000655208">
    <property type="component" value="Unassembled WGS sequence"/>
</dbReference>
<evidence type="ECO:0000256" key="3">
    <source>
        <dbReference type="ARBA" id="ARBA00022723"/>
    </source>
</evidence>
<gene>
    <name evidence="10" type="ORF">GCM10011594_26770</name>
</gene>
<evidence type="ECO:0000256" key="2">
    <source>
        <dbReference type="ARBA" id="ARBA00022516"/>
    </source>
</evidence>
<evidence type="ECO:0000256" key="4">
    <source>
        <dbReference type="ARBA" id="ARBA00022857"/>
    </source>
</evidence>
<dbReference type="Gene3D" id="3.40.50.1970">
    <property type="match status" value="1"/>
</dbReference>
<evidence type="ECO:0000256" key="8">
    <source>
        <dbReference type="ARBA" id="ARBA00023209"/>
    </source>
</evidence>
<evidence type="ECO:0000256" key="6">
    <source>
        <dbReference type="ARBA" id="ARBA00023027"/>
    </source>
</evidence>
<evidence type="ECO:0008006" key="12">
    <source>
        <dbReference type="Google" id="ProtNLM"/>
    </source>
</evidence>
<evidence type="ECO:0000256" key="9">
    <source>
        <dbReference type="ARBA" id="ARBA00023264"/>
    </source>
</evidence>
<reference evidence="10" key="2">
    <citation type="submission" date="2020-09" db="EMBL/GenBank/DDBJ databases">
        <authorList>
            <person name="Sun Q."/>
            <person name="Zhou Y."/>
        </authorList>
    </citation>
    <scope>NUCLEOTIDE SEQUENCE</scope>
    <source>
        <strain evidence="10">CGMCC 4.7308</strain>
    </source>
</reference>
<protein>
    <recommendedName>
        <fullName evidence="12">Iron-containing alcohol dehydrogenase</fullName>
    </recommendedName>
</protein>
<dbReference type="SUPFAM" id="SSF56796">
    <property type="entry name" value="Dehydroquinate synthase-like"/>
    <property type="match status" value="1"/>
</dbReference>
<keyword evidence="11" id="KW-1185">Reference proteome</keyword>
<keyword evidence="8" id="KW-0594">Phospholipid biosynthesis</keyword>
<evidence type="ECO:0000313" key="10">
    <source>
        <dbReference type="EMBL" id="GGM05183.1"/>
    </source>
</evidence>
<dbReference type="GO" id="GO:0016614">
    <property type="term" value="F:oxidoreductase activity, acting on CH-OH group of donors"/>
    <property type="evidence" value="ECO:0007669"/>
    <property type="project" value="InterPro"/>
</dbReference>
<evidence type="ECO:0000256" key="1">
    <source>
        <dbReference type="ARBA" id="ARBA00022490"/>
    </source>
</evidence>
<dbReference type="Gene3D" id="1.20.1090.10">
    <property type="entry name" value="Dehydroquinate synthase-like - alpha domain"/>
    <property type="match status" value="1"/>
</dbReference>
<keyword evidence="7" id="KW-0443">Lipid metabolism</keyword>
<keyword evidence="6" id="KW-0520">NAD</keyword>
<dbReference type="GO" id="GO:0046872">
    <property type="term" value="F:metal ion binding"/>
    <property type="evidence" value="ECO:0007669"/>
    <property type="project" value="UniProtKB-KW"/>
</dbReference>
<name>A0A917SZQ6_9ACTN</name>
<keyword evidence="2" id="KW-0444">Lipid biosynthesis</keyword>
<keyword evidence="5" id="KW-0560">Oxidoreductase</keyword>
<dbReference type="PANTHER" id="PTHR43616:SF5">
    <property type="entry name" value="GLYCEROL DEHYDROGENASE 1"/>
    <property type="match status" value="1"/>
</dbReference>
<keyword evidence="9" id="KW-1208">Phospholipid metabolism</keyword>
<comment type="caution">
    <text evidence="10">The sequence shown here is derived from an EMBL/GenBank/DDBJ whole genome shotgun (WGS) entry which is preliminary data.</text>
</comment>
<dbReference type="InterPro" id="IPR016205">
    <property type="entry name" value="Glycerol_DH"/>
</dbReference>
<organism evidence="10 11">
    <name type="scientific">Nakamurella endophytica</name>
    <dbReference type="NCBI Taxonomy" id="1748367"/>
    <lineage>
        <taxon>Bacteria</taxon>
        <taxon>Bacillati</taxon>
        <taxon>Actinomycetota</taxon>
        <taxon>Actinomycetes</taxon>
        <taxon>Nakamurellales</taxon>
        <taxon>Nakamurellaceae</taxon>
        <taxon>Nakamurella</taxon>
    </lineage>
</organism>
<evidence type="ECO:0000256" key="5">
    <source>
        <dbReference type="ARBA" id="ARBA00023002"/>
    </source>
</evidence>
<sequence length="492" mass="51933">MTDTDVVRRARDVLARHDPDGRLPHCRLRRTAIGADQLDAVAATVAELLADGAGSSPGTDGERRPEVALLVDPVRILRDGTDVKQRVADALSGSFRVRRVVLDDGHAELHADEDAIARATAGVQGVAAVVSVGGGTITDIGKLASRDAGGVPFVVVQTAASVDGFTDDVSVVLRSGVKRTIPSRWPDVVISDVGTIAQAPPAMNRAGYGEINSMFTAPADWRLANLLGIDPSFHPAPIRLLEAVGEGIEEWSAGLGTDPSATERLTRALAMRGIVTGVSGSTASLSGVEHLVSHMFDLWNGQRRQPIGLHGAQVGVASVAAAAAWELLFERAASAGAALPDLLRVPDPDRLRDRVRLAFDPADPSGVIGAECWNDVSRKLSAVTAAGDTVRDVLARWEQHTAELRTLVRTPDDIARGLVAAGAAATFEDLRPAVEPDVVRWAVTNCALMRNRFTVVDLLSLLGWWEPDDVTAVLDRARSAATTAAVAVVDRG</sequence>
<dbReference type="RefSeq" id="WP_188942139.1">
    <property type="nucleotide sequence ID" value="NZ_BMNA01000004.1"/>
</dbReference>
<keyword evidence="4" id="KW-0521">NADP</keyword>